<proteinExistence type="inferred from homology"/>
<dbReference type="PANTHER" id="PTHR15114">
    <property type="entry name" value="REPLICATION PROTEIN A3"/>
    <property type="match status" value="1"/>
</dbReference>
<accession>A0AA97PLT8</accession>
<evidence type="ECO:0008006" key="5">
    <source>
        <dbReference type="Google" id="ProtNLM"/>
    </source>
</evidence>
<dbReference type="InterPro" id="IPR012340">
    <property type="entry name" value="NA-bd_OB-fold"/>
</dbReference>
<dbReference type="GO" id="GO:0006284">
    <property type="term" value="P:base-excision repair"/>
    <property type="evidence" value="ECO:0007669"/>
    <property type="project" value="TreeGrafter"/>
</dbReference>
<dbReference type="EMBL" id="JH793994">
    <property type="protein sequence ID" value="ELQ39143.1"/>
    <property type="molecule type" value="Genomic_DNA"/>
</dbReference>
<dbReference type="GO" id="GO:0003684">
    <property type="term" value="F:damaged DNA binding"/>
    <property type="evidence" value="ECO:0007669"/>
    <property type="project" value="TreeGrafter"/>
</dbReference>
<dbReference type="GO" id="GO:0000724">
    <property type="term" value="P:double-strand break repair via homologous recombination"/>
    <property type="evidence" value="ECO:0007669"/>
    <property type="project" value="TreeGrafter"/>
</dbReference>
<evidence type="ECO:0000256" key="2">
    <source>
        <dbReference type="ARBA" id="ARBA00009761"/>
    </source>
</evidence>
<dbReference type="InterPro" id="IPR013970">
    <property type="entry name" value="Rfa2"/>
</dbReference>
<comment type="similarity">
    <text evidence="2">Belongs to the replication factor A protein 3 family.</text>
</comment>
<dbReference type="AlphaFoldDB" id="A0AA97PLT8"/>
<organism evidence="4">
    <name type="scientific">Pyricularia oryzae (strain Y34)</name>
    <name type="common">Rice blast fungus</name>
    <name type="synonym">Magnaporthe oryzae</name>
    <dbReference type="NCBI Taxonomy" id="1143189"/>
    <lineage>
        <taxon>Eukaryota</taxon>
        <taxon>Fungi</taxon>
        <taxon>Dikarya</taxon>
        <taxon>Ascomycota</taxon>
        <taxon>Pezizomycotina</taxon>
        <taxon>Sordariomycetes</taxon>
        <taxon>Sordariomycetidae</taxon>
        <taxon>Magnaporthales</taxon>
        <taxon>Pyriculariaceae</taxon>
        <taxon>Pyricularia</taxon>
    </lineage>
</organism>
<sequence length="280" mass="30561">MEQTSTPRVNCGLLDSYVGRNVMVVGRVQQLRGDVALIDADGNVTANLNRDSHLLVGNAAQIIGKVNPDLTIKVLSSHDLGPNVDMNVSRAVVETSQKLKALFDLSVEGGSIPAAVPAGTGAVAVATAASQGPTPSRHAREQKPKVLIKEEISQEEDEGEENPCDATTSNAPHEVMVKENADKRIGNVARFPRPSYYEDGRVSGGRIRRRRLSSPRPAPAKFNAAASRQPENYETYDIDDDESSELMDAILEDMGRLTVTMKMDDTGRWRILWKSRELDI</sequence>
<dbReference type="GO" id="GO:0006260">
    <property type="term" value="P:DNA replication"/>
    <property type="evidence" value="ECO:0007669"/>
    <property type="project" value="InterPro"/>
</dbReference>
<name>A0AA97PLT8_PYRO3</name>
<evidence type="ECO:0000256" key="1">
    <source>
        <dbReference type="ARBA" id="ARBA00004123"/>
    </source>
</evidence>
<dbReference type="SUPFAM" id="SSF50249">
    <property type="entry name" value="Nucleic acid-binding proteins"/>
    <property type="match status" value="1"/>
</dbReference>
<dbReference type="GO" id="GO:0003697">
    <property type="term" value="F:single-stranded DNA binding"/>
    <property type="evidence" value="ECO:0007669"/>
    <property type="project" value="TreeGrafter"/>
</dbReference>
<dbReference type="CDD" id="cd04479">
    <property type="entry name" value="RPA3"/>
    <property type="match status" value="1"/>
</dbReference>
<keyword evidence="3" id="KW-0539">Nucleus</keyword>
<gene>
    <name evidence="4" type="ORF">OOU_Y34scaffold00514g60</name>
</gene>
<comment type="subcellular location">
    <subcellularLocation>
        <location evidence="1">Nucleus</location>
    </subcellularLocation>
</comment>
<dbReference type="GO" id="GO:0005662">
    <property type="term" value="C:DNA replication factor A complex"/>
    <property type="evidence" value="ECO:0007669"/>
    <property type="project" value="TreeGrafter"/>
</dbReference>
<dbReference type="GO" id="GO:0035861">
    <property type="term" value="C:site of double-strand break"/>
    <property type="evidence" value="ECO:0007669"/>
    <property type="project" value="TreeGrafter"/>
</dbReference>
<evidence type="ECO:0000313" key="4">
    <source>
        <dbReference type="EMBL" id="ELQ39143.1"/>
    </source>
</evidence>
<dbReference type="Pfam" id="PF08661">
    <property type="entry name" value="Rep_fac-A_3"/>
    <property type="match status" value="1"/>
</dbReference>
<evidence type="ECO:0000256" key="3">
    <source>
        <dbReference type="ARBA" id="ARBA00023242"/>
    </source>
</evidence>
<protein>
    <recommendedName>
        <fullName evidence="5">Replication factor A protein 3</fullName>
    </recommendedName>
</protein>
<dbReference type="GO" id="GO:0006298">
    <property type="term" value="P:mismatch repair"/>
    <property type="evidence" value="ECO:0007669"/>
    <property type="project" value="TreeGrafter"/>
</dbReference>
<dbReference type="Proteomes" id="UP000011086">
    <property type="component" value="Unassembled WGS sequence"/>
</dbReference>
<dbReference type="Gene3D" id="2.40.50.140">
    <property type="entry name" value="Nucleic acid-binding proteins"/>
    <property type="match status" value="1"/>
</dbReference>
<dbReference type="GO" id="GO:0006289">
    <property type="term" value="P:nucleotide-excision repair"/>
    <property type="evidence" value="ECO:0007669"/>
    <property type="project" value="TreeGrafter"/>
</dbReference>
<dbReference type="PANTHER" id="PTHR15114:SF1">
    <property type="entry name" value="REPLICATION PROTEIN A 14 KDA SUBUNIT"/>
    <property type="match status" value="1"/>
</dbReference>
<reference evidence="4" key="1">
    <citation type="journal article" date="2012" name="PLoS Genet.">
        <title>Comparative analysis of the genomes of two field isolates of the rice blast fungus Magnaporthe oryzae.</title>
        <authorList>
            <person name="Xue M."/>
            <person name="Yang J."/>
            <person name="Li Z."/>
            <person name="Hu S."/>
            <person name="Yao N."/>
            <person name="Dean R.A."/>
            <person name="Zhao W."/>
            <person name="Shen M."/>
            <person name="Zhang H."/>
            <person name="Li C."/>
            <person name="Liu L."/>
            <person name="Cao L."/>
            <person name="Xu X."/>
            <person name="Xing Y."/>
            <person name="Hsiang T."/>
            <person name="Zhang Z."/>
            <person name="Xu J.R."/>
            <person name="Peng Y.L."/>
        </authorList>
    </citation>
    <scope>NUCLEOTIDE SEQUENCE</scope>
    <source>
        <strain evidence="4">Y34</strain>
    </source>
</reference>